<dbReference type="Pfam" id="PF02469">
    <property type="entry name" value="Fasciclin"/>
    <property type="match status" value="1"/>
</dbReference>
<comment type="function">
    <text evidence="7">May be a cell surface adhesion protein.</text>
</comment>
<feature type="region of interest" description="Disordered" evidence="8">
    <location>
        <begin position="252"/>
        <end position="287"/>
    </location>
</feature>
<evidence type="ECO:0000259" key="10">
    <source>
        <dbReference type="PROSITE" id="PS50213"/>
    </source>
</evidence>
<name>A0ABS8TM99_DATST</name>
<evidence type="ECO:0000313" key="12">
    <source>
        <dbReference type="Proteomes" id="UP000823775"/>
    </source>
</evidence>
<keyword evidence="9" id="KW-1133">Transmembrane helix</keyword>
<organism evidence="11 12">
    <name type="scientific">Datura stramonium</name>
    <name type="common">Jimsonweed</name>
    <name type="synonym">Common thornapple</name>
    <dbReference type="NCBI Taxonomy" id="4076"/>
    <lineage>
        <taxon>Eukaryota</taxon>
        <taxon>Viridiplantae</taxon>
        <taxon>Streptophyta</taxon>
        <taxon>Embryophyta</taxon>
        <taxon>Tracheophyta</taxon>
        <taxon>Spermatophyta</taxon>
        <taxon>Magnoliopsida</taxon>
        <taxon>eudicotyledons</taxon>
        <taxon>Gunneridae</taxon>
        <taxon>Pentapetalae</taxon>
        <taxon>asterids</taxon>
        <taxon>lamiids</taxon>
        <taxon>Solanales</taxon>
        <taxon>Solanaceae</taxon>
        <taxon>Solanoideae</taxon>
        <taxon>Datureae</taxon>
        <taxon>Datura</taxon>
    </lineage>
</organism>
<dbReference type="PROSITE" id="PS50213">
    <property type="entry name" value="FAS1"/>
    <property type="match status" value="1"/>
</dbReference>
<dbReference type="InterPro" id="IPR000782">
    <property type="entry name" value="FAS1_domain"/>
</dbReference>
<keyword evidence="4" id="KW-0449">Lipoprotein</keyword>
<feature type="transmembrane region" description="Helical" evidence="9">
    <location>
        <begin position="293"/>
        <end position="313"/>
    </location>
</feature>
<evidence type="ECO:0000256" key="3">
    <source>
        <dbReference type="ARBA" id="ARBA00022475"/>
    </source>
</evidence>
<dbReference type="EMBL" id="JACEIK010001848">
    <property type="protein sequence ID" value="MCD7472627.1"/>
    <property type="molecule type" value="Genomic_DNA"/>
</dbReference>
<proteinExistence type="inferred from homology"/>
<evidence type="ECO:0000256" key="2">
    <source>
        <dbReference type="ARBA" id="ARBA00007843"/>
    </source>
</evidence>
<evidence type="ECO:0000256" key="5">
    <source>
        <dbReference type="ARBA" id="ARBA00022729"/>
    </source>
</evidence>
<evidence type="ECO:0000256" key="4">
    <source>
        <dbReference type="ARBA" id="ARBA00022622"/>
    </source>
</evidence>
<keyword evidence="12" id="KW-1185">Reference proteome</keyword>
<comment type="subcellular location">
    <subcellularLocation>
        <location evidence="1">Cell membrane</location>
        <topology evidence="1">Lipid-anchor</topology>
        <topology evidence="1">GPI-anchor</topology>
    </subcellularLocation>
</comment>
<keyword evidence="9" id="KW-0812">Transmembrane</keyword>
<feature type="transmembrane region" description="Helical" evidence="9">
    <location>
        <begin position="53"/>
        <end position="73"/>
    </location>
</feature>
<protein>
    <submittedName>
        <fullName evidence="11">Fasciclin-like arabinogalactan protein 7</fullName>
    </submittedName>
</protein>
<evidence type="ECO:0000256" key="1">
    <source>
        <dbReference type="ARBA" id="ARBA00004609"/>
    </source>
</evidence>
<comment type="caution">
    <text evidence="11">The sequence shown here is derived from an EMBL/GenBank/DDBJ whole genome shotgun (WGS) entry which is preliminary data.</text>
</comment>
<dbReference type="Gene3D" id="2.30.180.10">
    <property type="entry name" value="FAS1 domain"/>
    <property type="match status" value="1"/>
</dbReference>
<keyword evidence="4" id="KW-0325">Glycoprotein</keyword>
<evidence type="ECO:0000313" key="11">
    <source>
        <dbReference type="EMBL" id="MCD7472627.1"/>
    </source>
</evidence>
<evidence type="ECO:0000256" key="6">
    <source>
        <dbReference type="ARBA" id="ARBA00023136"/>
    </source>
</evidence>
<dbReference type="InterPro" id="IPR036378">
    <property type="entry name" value="FAS1_dom_sf"/>
</dbReference>
<dbReference type="SUPFAM" id="SSF82153">
    <property type="entry name" value="FAS1 domain"/>
    <property type="match status" value="1"/>
</dbReference>
<dbReference type="Proteomes" id="UP000823775">
    <property type="component" value="Unassembled WGS sequence"/>
</dbReference>
<keyword evidence="3" id="KW-1003">Cell membrane</keyword>
<comment type="similarity">
    <text evidence="2">Belongs to the fasciclin-like AGP family.</text>
</comment>
<accession>A0ABS8TM99</accession>
<dbReference type="InterPro" id="IPR045003">
    <property type="entry name" value="FLA_A"/>
</dbReference>
<evidence type="ECO:0000256" key="9">
    <source>
        <dbReference type="SAM" id="Phobius"/>
    </source>
</evidence>
<reference evidence="11 12" key="1">
    <citation type="journal article" date="2021" name="BMC Genomics">
        <title>Datura genome reveals duplications of psychoactive alkaloid biosynthetic genes and high mutation rate following tissue culture.</title>
        <authorList>
            <person name="Rajewski A."/>
            <person name="Carter-House D."/>
            <person name="Stajich J."/>
            <person name="Litt A."/>
        </authorList>
    </citation>
    <scope>NUCLEOTIDE SEQUENCE [LARGE SCALE GENOMIC DNA]</scope>
    <source>
        <strain evidence="11">AR-01</strain>
    </source>
</reference>
<dbReference type="PANTHER" id="PTHR32077:SF3">
    <property type="entry name" value="FASCICLIN-LIKE ARABINOGALACTAN PROTEIN 7"/>
    <property type="match status" value="1"/>
</dbReference>
<dbReference type="SMART" id="SM00554">
    <property type="entry name" value="FAS1"/>
    <property type="match status" value="1"/>
</dbReference>
<feature type="transmembrane region" description="Helical" evidence="9">
    <location>
        <begin position="21"/>
        <end position="41"/>
    </location>
</feature>
<feature type="domain" description="FAS1" evidence="10">
    <location>
        <begin position="93"/>
        <end position="236"/>
    </location>
</feature>
<feature type="compositionally biased region" description="Low complexity" evidence="8">
    <location>
        <begin position="275"/>
        <end position="287"/>
    </location>
</feature>
<keyword evidence="4" id="KW-0336">GPI-anchor</keyword>
<dbReference type="PANTHER" id="PTHR32077">
    <property type="entry name" value="FASCICLIN-LIKE ARABINOGALACTAN PROTEIN"/>
    <property type="match status" value="1"/>
</dbReference>
<evidence type="ECO:0000256" key="7">
    <source>
        <dbReference type="ARBA" id="ARBA00024686"/>
    </source>
</evidence>
<sequence length="314" mass="33965">MCCIVFLKISKAVIDIVTSESFFFLVFSLLYLLNFVLHVAWVSVYQYQDKMGYSMVFIVSSLLLVLQLSTVAAKGKAIGSPIMAPAPAPGPEYTNLTDLLSVAGPFHTFLNYLESTKVMETFQAQANNTEEGITLFVPKDSAFTSLKKPSLSNLTSDQLKSLCLFHALPHYYSLADFKNLSDMSPINTFAGGNLYSLNFTDDSGTVHLNSGWSRTKVSSAVRATYPVAVYQVDKVLLPEAIFGTDLPPMPAPAPAPEKDIAPAADSPVADQTGKARAAASPDSSSPSASYRMMSWGILNHLVLAIGGGFLMFFL</sequence>
<gene>
    <name evidence="11" type="primary">FLA7</name>
    <name evidence="11" type="ORF">HAX54_013908</name>
</gene>
<keyword evidence="6 9" id="KW-0472">Membrane</keyword>
<evidence type="ECO:0000256" key="8">
    <source>
        <dbReference type="SAM" id="MobiDB-lite"/>
    </source>
</evidence>
<keyword evidence="5" id="KW-0732">Signal</keyword>